<feature type="transmembrane region" description="Helical" evidence="10">
    <location>
        <begin position="3874"/>
        <end position="3898"/>
    </location>
</feature>
<organism evidence="13 14">
    <name type="scientific">Macrostomum lignano</name>
    <dbReference type="NCBI Taxonomy" id="282301"/>
    <lineage>
        <taxon>Eukaryota</taxon>
        <taxon>Metazoa</taxon>
        <taxon>Spiralia</taxon>
        <taxon>Lophotrochozoa</taxon>
        <taxon>Platyhelminthes</taxon>
        <taxon>Rhabditophora</taxon>
        <taxon>Macrostomorpha</taxon>
        <taxon>Macrostomida</taxon>
        <taxon>Macrostomidae</taxon>
        <taxon>Macrostomum</taxon>
    </lineage>
</organism>
<feature type="domain" description="Cadherin" evidence="12">
    <location>
        <begin position="279"/>
        <end position="367"/>
    </location>
</feature>
<feature type="domain" description="Cadherin" evidence="12">
    <location>
        <begin position="576"/>
        <end position="674"/>
    </location>
</feature>
<feature type="domain" description="Cadherin" evidence="12">
    <location>
        <begin position="3635"/>
        <end position="3754"/>
    </location>
</feature>
<protein>
    <recommendedName>
        <fullName evidence="12">Cadherin domain-containing protein</fullName>
    </recommendedName>
</protein>
<feature type="domain" description="Cadherin" evidence="12">
    <location>
        <begin position="3494"/>
        <end position="3624"/>
    </location>
</feature>
<comment type="subcellular location">
    <subcellularLocation>
        <location evidence="1">Membrane</location>
    </subcellularLocation>
</comment>
<evidence type="ECO:0000256" key="7">
    <source>
        <dbReference type="ARBA" id="ARBA00023136"/>
    </source>
</evidence>
<dbReference type="Proteomes" id="UP000215902">
    <property type="component" value="Unassembled WGS sequence"/>
</dbReference>
<dbReference type="PROSITE" id="PS50268">
    <property type="entry name" value="CADHERIN_2"/>
    <property type="match status" value="30"/>
</dbReference>
<dbReference type="OrthoDB" id="6287469at2759"/>
<evidence type="ECO:0000256" key="9">
    <source>
        <dbReference type="PROSITE-ProRule" id="PRU00043"/>
    </source>
</evidence>
<feature type="domain" description="Cadherin" evidence="12">
    <location>
        <begin position="2946"/>
        <end position="3048"/>
    </location>
</feature>
<feature type="domain" description="Cadherin" evidence="12">
    <location>
        <begin position="51"/>
        <end position="155"/>
    </location>
</feature>
<keyword evidence="3" id="KW-0677">Repeat</keyword>
<dbReference type="SMART" id="SM00112">
    <property type="entry name" value="CA"/>
    <property type="match status" value="30"/>
</dbReference>
<evidence type="ECO:0000256" key="3">
    <source>
        <dbReference type="ARBA" id="ARBA00022737"/>
    </source>
</evidence>
<reference evidence="13 14" key="1">
    <citation type="submission" date="2017-06" db="EMBL/GenBank/DDBJ databases">
        <title>A platform for efficient transgenesis in Macrostomum lignano, a flatworm model organism for stem cell research.</title>
        <authorList>
            <person name="Berezikov E."/>
        </authorList>
    </citation>
    <scope>NUCLEOTIDE SEQUENCE [LARGE SCALE GENOMIC DNA]</scope>
    <source>
        <strain evidence="13">DV1</strain>
        <tissue evidence="13">Whole organism</tissue>
    </source>
</reference>
<feature type="domain" description="Cadherin" evidence="12">
    <location>
        <begin position="2839"/>
        <end position="2945"/>
    </location>
</feature>
<dbReference type="GO" id="GO:0005509">
    <property type="term" value="F:calcium ion binding"/>
    <property type="evidence" value="ECO:0007669"/>
    <property type="project" value="UniProtKB-UniRule"/>
</dbReference>
<dbReference type="SUPFAM" id="SSF49313">
    <property type="entry name" value="Cadherin-like"/>
    <property type="match status" value="28"/>
</dbReference>
<feature type="domain" description="Cadherin" evidence="12">
    <location>
        <begin position="779"/>
        <end position="885"/>
    </location>
</feature>
<dbReference type="Gene3D" id="2.60.40.60">
    <property type="entry name" value="Cadherins"/>
    <property type="match status" value="29"/>
</dbReference>
<feature type="domain" description="Cadherin" evidence="12">
    <location>
        <begin position="675"/>
        <end position="778"/>
    </location>
</feature>
<feature type="domain" description="Cadherin" evidence="12">
    <location>
        <begin position="3377"/>
        <end position="3498"/>
    </location>
</feature>
<keyword evidence="5" id="KW-0130">Cell adhesion</keyword>
<keyword evidence="2 10" id="KW-0812">Transmembrane</keyword>
<evidence type="ECO:0000259" key="12">
    <source>
        <dbReference type="PROSITE" id="PS50268"/>
    </source>
</evidence>
<feature type="domain" description="Cadherin" evidence="12">
    <location>
        <begin position="3050"/>
        <end position="3160"/>
    </location>
</feature>
<dbReference type="PRINTS" id="PR00205">
    <property type="entry name" value="CADHERIN"/>
</dbReference>
<evidence type="ECO:0000313" key="13">
    <source>
        <dbReference type="EMBL" id="PAA75596.1"/>
    </source>
</evidence>
<feature type="domain" description="Cadherin" evidence="12">
    <location>
        <begin position="1672"/>
        <end position="1779"/>
    </location>
</feature>
<dbReference type="GO" id="GO:0007156">
    <property type="term" value="P:homophilic cell adhesion via plasma membrane adhesion molecules"/>
    <property type="evidence" value="ECO:0007669"/>
    <property type="project" value="InterPro"/>
</dbReference>
<dbReference type="EMBL" id="NIVC01000873">
    <property type="protein sequence ID" value="PAA75596.1"/>
    <property type="molecule type" value="Genomic_DNA"/>
</dbReference>
<keyword evidence="7 10" id="KW-0472">Membrane</keyword>
<evidence type="ECO:0000256" key="6">
    <source>
        <dbReference type="ARBA" id="ARBA00022989"/>
    </source>
</evidence>
<feature type="domain" description="Cadherin" evidence="12">
    <location>
        <begin position="3161"/>
        <end position="3262"/>
    </location>
</feature>
<feature type="domain" description="Cadherin" evidence="12">
    <location>
        <begin position="1988"/>
        <end position="2097"/>
    </location>
</feature>
<dbReference type="GO" id="GO:0005886">
    <property type="term" value="C:plasma membrane"/>
    <property type="evidence" value="ECO:0007669"/>
    <property type="project" value="InterPro"/>
</dbReference>
<feature type="domain" description="Cadherin" evidence="12">
    <location>
        <begin position="3263"/>
        <end position="3376"/>
    </location>
</feature>
<feature type="domain" description="Cadherin" evidence="12">
    <location>
        <begin position="156"/>
        <end position="261"/>
    </location>
</feature>
<evidence type="ECO:0000256" key="10">
    <source>
        <dbReference type="SAM" id="Phobius"/>
    </source>
</evidence>
<dbReference type="PANTHER" id="PTHR24026:SF136">
    <property type="entry name" value="PROTOCADHERIN-23"/>
    <property type="match status" value="1"/>
</dbReference>
<dbReference type="PROSITE" id="PS00232">
    <property type="entry name" value="CADHERIN_1"/>
    <property type="match status" value="1"/>
</dbReference>
<dbReference type="CDD" id="cd11304">
    <property type="entry name" value="Cadherin_repeat"/>
    <property type="match status" value="30"/>
</dbReference>
<feature type="domain" description="Cadherin" evidence="12">
    <location>
        <begin position="1363"/>
        <end position="1465"/>
    </location>
</feature>
<accession>A0A267FP95</accession>
<keyword evidence="8" id="KW-0325">Glycoprotein</keyword>
<evidence type="ECO:0000256" key="8">
    <source>
        <dbReference type="ARBA" id="ARBA00023180"/>
    </source>
</evidence>
<feature type="chain" id="PRO_5013238480" description="Cadherin domain-containing protein" evidence="11">
    <location>
        <begin position="21"/>
        <end position="3999"/>
    </location>
</feature>
<feature type="domain" description="Cadherin" evidence="12">
    <location>
        <begin position="2206"/>
        <end position="2312"/>
    </location>
</feature>
<feature type="domain" description="Cadherin" evidence="12">
    <location>
        <begin position="1257"/>
        <end position="1360"/>
    </location>
</feature>
<evidence type="ECO:0000256" key="2">
    <source>
        <dbReference type="ARBA" id="ARBA00022692"/>
    </source>
</evidence>
<evidence type="ECO:0000256" key="4">
    <source>
        <dbReference type="ARBA" id="ARBA00022837"/>
    </source>
</evidence>
<evidence type="ECO:0000256" key="1">
    <source>
        <dbReference type="ARBA" id="ARBA00004370"/>
    </source>
</evidence>
<keyword evidence="14" id="KW-1185">Reference proteome</keyword>
<feature type="domain" description="Cadherin" evidence="12">
    <location>
        <begin position="2627"/>
        <end position="2734"/>
    </location>
</feature>
<feature type="signal peptide" evidence="11">
    <location>
        <begin position="1"/>
        <end position="20"/>
    </location>
</feature>
<gene>
    <name evidence="13" type="ORF">BOX15_Mlig017125g2</name>
</gene>
<feature type="domain" description="Cadherin" evidence="12">
    <location>
        <begin position="1781"/>
        <end position="1880"/>
    </location>
</feature>
<keyword evidence="4 9" id="KW-0106">Calcium</keyword>
<feature type="domain" description="Cadherin" evidence="12">
    <location>
        <begin position="2313"/>
        <end position="2414"/>
    </location>
</feature>
<evidence type="ECO:0000256" key="5">
    <source>
        <dbReference type="ARBA" id="ARBA00022889"/>
    </source>
</evidence>
<feature type="domain" description="Cadherin" evidence="12">
    <location>
        <begin position="1881"/>
        <end position="1993"/>
    </location>
</feature>
<feature type="domain" description="Cadherin" evidence="12">
    <location>
        <begin position="1569"/>
        <end position="1671"/>
    </location>
</feature>
<evidence type="ECO:0000313" key="14">
    <source>
        <dbReference type="Proteomes" id="UP000215902"/>
    </source>
</evidence>
<proteinExistence type="predicted"/>
<feature type="domain" description="Cadherin" evidence="12">
    <location>
        <begin position="2523"/>
        <end position="2625"/>
    </location>
</feature>
<feature type="domain" description="Cadherin" evidence="12">
    <location>
        <begin position="1146"/>
        <end position="1262"/>
    </location>
</feature>
<dbReference type="PANTHER" id="PTHR24026">
    <property type="entry name" value="FAT ATYPICAL CADHERIN-RELATED"/>
    <property type="match status" value="1"/>
</dbReference>
<keyword evidence="6 10" id="KW-1133">Transmembrane helix</keyword>
<keyword evidence="11" id="KW-0732">Signal</keyword>
<dbReference type="STRING" id="282301.A0A267FP95"/>
<feature type="domain" description="Cadherin" evidence="12">
    <location>
        <begin position="500"/>
        <end position="573"/>
    </location>
</feature>
<feature type="domain" description="Cadherin" evidence="12">
    <location>
        <begin position="2098"/>
        <end position="2205"/>
    </location>
</feature>
<feature type="domain" description="Cadherin" evidence="12">
    <location>
        <begin position="2738"/>
        <end position="2838"/>
    </location>
</feature>
<dbReference type="InterPro" id="IPR020894">
    <property type="entry name" value="Cadherin_CS"/>
</dbReference>
<evidence type="ECO:0000256" key="11">
    <source>
        <dbReference type="SAM" id="SignalP"/>
    </source>
</evidence>
<sequence length="3999" mass="433182">MVKANLLSLLSSTMTITVTATDNGTPTPQSASVTAQLSIIRDVSAPVVDLNATKTFVNVSEKTTVGTTIGGVFAFDPDRNGTAGGLTYELIGTPPSNIFFDVNSTNGAITLKSSLMGDTTVNYTVVVRVKEASSGKYTDQAIVISVDRNPGWPVFYPGSRSMNVLVNARVGSLLLTAFANDTDSGDTIRYSIKEAGLTSYFYVNPVTGGLFLIGNLTGLSAQVNLTLVATDNGTIPKATESVVSFTIVRSAGSIVFNPPTIVATLNSYNYTSLTLPASIGISVNATMNDSVGQLRYRLIGVYPANAFFEIDQVTGEIRLIRQLDRVSTLNLPGLSLQVTAYNTLFPEVLGFGFVNFTISHNKDKPVIYDTDTSRTVSIELSLGSVLFSVNASDPSGDTIRFNMTDPSGRLYLDPVTGVIYLKQPLAGSSGSIEATVTACDTNSVQLCSSPITYTVTIDNSTSIPRFTNLPNSINMTAFRSVGDVLYTAVATLNLKTSVSIRYSVSGIVPAPSFFQVNAVTGEITLNRSLELDSNLQYNLVLNAYDNDLSPSIRGSSTGTLTILVIRNSNPPMISGNLTTGSVTIDQAQPVGVSFFKVNASDADGDKLIFSLLSWSNLFYIDPVNGEVSLRQSVLTRSELNYSLNVSVSDGRFPAQIVYFELNVSVTRDLSPPTSAQANYTARITENAAIGSVVVFLNVTDADLRGSLVYNIRGLYPAETFFAVNSSGYVTVRDLLYKDVDRRGSYWIIIGVYDSLRPDRVTTLTVSVEVERNFTGPVVLQNVYNRQICTSLPTGSVVLAGADLNISRVSGTVLTFSISSADSSFSSNFSLNPSTGDITVLGSLKAWDGLSSAVISVKDQYGRTEQGLGLVRVTISSYNITTPPRVVLPTDQILSNVANPLDGLWDSVPVNTTAFSVTIYNDQLNGTSDAVRNSLMSSYSASILGSTLAASFFKIVKRPTLDCGTGPGCPYQSFDIQVARSLTEDRSLEAWANFTIAFLFNCDINQSPALTTAFSLRILRNNDSASYNPSTVSISVSAVLEIGTRLPISVSIVDTTKPPFQPPYYCDIVSVPGGASAATIKTFIYLDPATCRDFYAIKPLNTWSGGNSINFSISLNENWPSGISIARPYALNVTLTFASSTWPAEFSPSVLSVNITDTTPVGTGIARLNLTDRDRMGDLMYSLQALSTGAGVFFGIRNVSSTNISVEVELYIINFLRKDVLEQYQVSLTGYDSAYPKDMTVANVTINVRRNVGYPSVLSAPYSRTIGPKWIIGTAVVTVSATDTVDNDTVTYSLNGSATDNQFFFVQPYTGQIVLKESLQLTTISTFSLSIVATDSGVPRREVSTIVTINILRNESVTPVFGIVPAQYSINVSENAAVNTSVLFVNATSQKSPELIRYVALGDGLATDYFQVNNMTADITVKSALTAETITRMILRVQAFSLADLAETNTATVTISVIRNEFPPVFLSSEFNVTVGETTEIGTNIYNMSATDRDAGGVITYTLQPNTTNDEFFFINAKTGAVYLKTSLMKTSMGLFSLIISATDSGVVPRTTTVRLNVLVPRDAFVLVFNTTSVAVSINYTQTVGAVFYKAVPFDINSTSSYEFRISNADNFFFGINSTTGEVYVAKSLLLDTLSLTQYQINISCFETLHPQNVAMMVLTVNVNRNLYGPQFNQSLYGFSILELSAIGTTLGPVRATDMDVGFGKLEVIRHSIQNDSGNPALSYFYINEVTGMLFLERSMDGITEDFFNFTVLATDSGPSPQTASTVVSIAIVKQPRPVVDLTQNFFVNISENQPVGSSVYQIRFNNTPSGITYEATGMGSAPYFFSTNATGAVIVNRNLKEELVTNYNLTLSLYYATSPSRRTTVNIVINVRRNENAPVFLSTFYLFRVRPSLPIGSRVGNVSATDADSPRLSYQLSGSADCQSHFYVNSENGDIILKEVLNGSLMADYYFNCTISASDNTLPSPKTTTISAFLVLQVDTKPVWSKPNGAPIYLTVSETISVGSIINLPAIYPLFANDSDMLGSMSYSVIGNYPVNLFFSYNQTLSAVTLIRSLLTDTQNTASYTLILEAYDSMYRTSASQITIVLNVSRNANKPTFEYPAYVVNVLEGVPLGTVLNVATPAGVVIKATDGDNETITYSLSSSVPSDLDYFYLQPENARLLVKSKLQDTAKSLFQFTLTATDSRGGQGFSNLTIAVTRNLSRPIYPESFINITVSENMPIGAIVYDLNATAAVLPDEIRYRLEGDSLVMRLFQVDNITGVLSLSQTLSGSTFTEIDVRVVAYSRISVTVGTELSSLALLRITILRNQNAPVFNPKMYTATVYDGVAVNALVVTLVATDADNDSLTYSMSGGAEALKYFYVVRTTGQIRVADTIPRFDNQTYEFNVTVSDNRIQEKTDVATVRITASKDASLPFFLQPTNGTTFELRIQVDQAPLVAITKVVADRLNRSQPMVYTTTGVYPANMLFQINVTGEIYLAKSLLLDNLKISVYTLLVETYDPISPRAIGRLNITIIVDLNPYAPVFTQRVFTGTVNEFANPGTQVLQLNATDRIATDVLAYSLASSVDTEIQRLFYVNSETGAITVRSSLRPNITAQNYTFQVQVSDGGKSDSAFATIIVSRNLYYPVFNTLPINVSNVDETFSVGYIIYNNINVTDADNAGAISLELTGIDTATEYFSLQMSSGIGAIRIAKSLLLDSSDTFQYKLRIVAVEAGAPHMPTTATITVNVNRNINSPVFYGTTSGIYSATVNQYDPIGTFLVRVMASDSDLPNNPRSQVTYSIGNSTDFYINPSTGVITTAAKLTQETYVLQVVASDSYLPRRQSTVIVVAITVNTNRHTPSFRVPIYRVNVSESFPIGMSILQLNATDSDGSSSPFGRVVYGLLGASKDLRYFQVAYSTGVISLKDTLLGAGLAEVRLTAIASDQGEPPRVGNATVIIFVTKDVNATRFNQTELRVTYNEDLAVGSSVVNLTAIDPDATGRIRYLIVGDGLSSSLFTIGEFTGMINLSQSFTIDSGILYTIRVVAYDEADPIQKATALVYVTVVRNRNSPSFVGSLPFSVSITESQVLGITILQINATDPDPGPSGELRYSIVDPASLPTDASSWFYVNPLTGALSVSRTLSLDGRSLNQYNVSIRVSDQGNLPRSVTGLVMINVARNLNKPRFLNSTITVTINESISVGTTITRVVAVDPDPTDNVTYSVVGVPAVYYFDVNSNTGDIFVKYSPGFGTEVLYNLAIVASDGRDPPGTARTEVIIKVIRNANGPVFSSPTYNFTISEYTALSTVIGTISATDGDPPNIPSGTLTYTISLVRSTTGVASLFLLGSRSAALTVASPLWSVPSRPSPTVYTIGIDVTDGSPSPKSNATTVFVTVLRNQFSPVFSTKSVNITVNDLSKLGTFIAQLTATDADSALQPDTNNSRITYFVDPTNSAANAYFYVNPNTGKVTLSQMLVNNPANPDSYVFTVYASDSGVPALNDTASIRVNVDKTASTGTRTLGFVQPEYTVELTENAVIGTNVLTLDVIYQDTDKTVNCNFASGNEGGYFDIVGRNGNKDCQMVTKKVIDREAISRFDLRISVSHSVSVPGRRRRAVSDAMEPLLSRKRRQTYTSYPTVKVLIMVSDTNDNAPLFKYPVYPNRTSTQNKYFAAVDMFAPANTRAITVNATDADLGRNAEVSYAPNAWTTATPPNPPFLLSDADGSVRTAATFNRNSTIKYRFGVIAQDNGLPVRLSSSTELIVNLIQDKNRMILVVPGPNKEPKVTIPSLETIRRTLQTATGQVVLIERVNPRQYLEGSTIRDDPTGTDIWFVCVNPVTYDICVRDDAEPTNAFMTNEAKEKIRNMLNGVVPMETIRAPFGVTTGQLAFKKTSDILYQYGFASDVWAALIAIAAFIILMCIIVIVYCLVRRPRDPRFLAARANPYDIYAASQIGSHVGPVSLAASEINGHGGAKIDDIEEQCLEYNIESVPAQEQITPQEQPEYVQIREPNTSSFINPRFQGMSELVSYH</sequence>
<feature type="domain" description="Cadherin" evidence="12">
    <location>
        <begin position="1466"/>
        <end position="1559"/>
    </location>
</feature>
<dbReference type="InterPro" id="IPR015919">
    <property type="entry name" value="Cadherin-like_sf"/>
</dbReference>
<dbReference type="Pfam" id="PF00028">
    <property type="entry name" value="Cadherin"/>
    <property type="match status" value="13"/>
</dbReference>
<dbReference type="InterPro" id="IPR002126">
    <property type="entry name" value="Cadherin-like_dom"/>
</dbReference>
<name>A0A267FP95_9PLAT</name>
<comment type="caution">
    <text evidence="13">The sequence shown here is derived from an EMBL/GenBank/DDBJ whole genome shotgun (WGS) entry which is preliminary data.</text>
</comment>